<name>A0A517VM39_9PLAN</name>
<dbReference type="Proteomes" id="UP000316855">
    <property type="component" value="Chromosome"/>
</dbReference>
<keyword evidence="2" id="KW-1185">Reference proteome</keyword>
<dbReference type="KEGG" id="gax:Pan161_57660"/>
<gene>
    <name evidence="1" type="ORF">Pan161_57660</name>
</gene>
<evidence type="ECO:0000313" key="2">
    <source>
        <dbReference type="Proteomes" id="UP000316855"/>
    </source>
</evidence>
<sequence>MGKTSPLSQNPSTPLLHIETGSFKQRLRSAYTGATLLRGLNLTCELDAGLYKSEHSPIYTKKIVHQDNLI</sequence>
<reference evidence="1 2" key="1">
    <citation type="submission" date="2019-02" db="EMBL/GenBank/DDBJ databases">
        <title>Deep-cultivation of Planctomycetes and their phenomic and genomic characterization uncovers novel biology.</title>
        <authorList>
            <person name="Wiegand S."/>
            <person name="Jogler M."/>
            <person name="Boedeker C."/>
            <person name="Pinto D."/>
            <person name="Vollmers J."/>
            <person name="Rivas-Marin E."/>
            <person name="Kohn T."/>
            <person name="Peeters S.H."/>
            <person name="Heuer A."/>
            <person name="Rast P."/>
            <person name="Oberbeckmann S."/>
            <person name="Bunk B."/>
            <person name="Jeske O."/>
            <person name="Meyerdierks A."/>
            <person name="Storesund J.E."/>
            <person name="Kallscheuer N."/>
            <person name="Luecker S."/>
            <person name="Lage O.M."/>
            <person name="Pohl T."/>
            <person name="Merkel B.J."/>
            <person name="Hornburger P."/>
            <person name="Mueller R.-W."/>
            <person name="Bruemmer F."/>
            <person name="Labrenz M."/>
            <person name="Spormann A.M."/>
            <person name="Op den Camp H."/>
            <person name="Overmann J."/>
            <person name="Amann R."/>
            <person name="Jetten M.S.M."/>
            <person name="Mascher T."/>
            <person name="Medema M.H."/>
            <person name="Devos D.P."/>
            <person name="Kaster A.-K."/>
            <person name="Ovreas L."/>
            <person name="Rohde M."/>
            <person name="Galperin M.Y."/>
            <person name="Jogler C."/>
        </authorList>
    </citation>
    <scope>NUCLEOTIDE SEQUENCE [LARGE SCALE GENOMIC DNA]</scope>
    <source>
        <strain evidence="1 2">Pan161</strain>
    </source>
</reference>
<dbReference type="AlphaFoldDB" id="A0A517VM39"/>
<organism evidence="1 2">
    <name type="scientific">Gimesia algae</name>
    <dbReference type="NCBI Taxonomy" id="2527971"/>
    <lineage>
        <taxon>Bacteria</taxon>
        <taxon>Pseudomonadati</taxon>
        <taxon>Planctomycetota</taxon>
        <taxon>Planctomycetia</taxon>
        <taxon>Planctomycetales</taxon>
        <taxon>Planctomycetaceae</taxon>
        <taxon>Gimesia</taxon>
    </lineage>
</organism>
<protein>
    <submittedName>
        <fullName evidence="1">Uncharacterized protein</fullName>
    </submittedName>
</protein>
<evidence type="ECO:0000313" key="1">
    <source>
        <dbReference type="EMBL" id="QDT94074.1"/>
    </source>
</evidence>
<accession>A0A517VM39</accession>
<proteinExistence type="predicted"/>
<dbReference type="EMBL" id="CP036343">
    <property type="protein sequence ID" value="QDT94074.1"/>
    <property type="molecule type" value="Genomic_DNA"/>
</dbReference>